<evidence type="ECO:0000313" key="2">
    <source>
        <dbReference type="EMBL" id="HAF1997712.1"/>
    </source>
</evidence>
<dbReference type="EMBL" id="DAAUGR010000050">
    <property type="protein sequence ID" value="HAF1997877.1"/>
    <property type="molecule type" value="Genomic_DNA"/>
</dbReference>
<dbReference type="EMBL" id="DAAVID010000037">
    <property type="protein sequence ID" value="HAF4893938.1"/>
    <property type="molecule type" value="Genomic_DNA"/>
</dbReference>
<dbReference type="EMBL" id="DAAUGR010000038">
    <property type="protein sequence ID" value="HAF1997712.1"/>
    <property type="molecule type" value="Genomic_DNA"/>
</dbReference>
<evidence type="ECO:0000313" key="12">
    <source>
        <dbReference type="EMBL" id="HAF6097787.1"/>
    </source>
</evidence>
<evidence type="ECO:0000313" key="13">
    <source>
        <dbReference type="EMBL" id="HAF6097833.1"/>
    </source>
</evidence>
<evidence type="ECO:0000313" key="6">
    <source>
        <dbReference type="EMBL" id="HAF2765838.1"/>
    </source>
</evidence>
<dbReference type="EMBL" id="DAAVAN010000049">
    <property type="protein sequence ID" value="HAF3664048.1"/>
    <property type="molecule type" value="Genomic_DNA"/>
</dbReference>
<feature type="transmembrane region" description="Helical" evidence="1">
    <location>
        <begin position="6"/>
        <end position="27"/>
    </location>
</feature>
<dbReference type="EMBL" id="DAAUEW010000049">
    <property type="protein sequence ID" value="HAF2066498.1"/>
    <property type="molecule type" value="Genomic_DNA"/>
</dbReference>
<dbReference type="AlphaFoldDB" id="A0A743QPL2"/>
<evidence type="ECO:0000313" key="8">
    <source>
        <dbReference type="EMBL" id="HAF3663939.1"/>
    </source>
</evidence>
<reference evidence="2" key="1">
    <citation type="journal article" date="2018" name="Genome Biol.">
        <title>SKESA: strategic k-mer extension for scrupulous assemblies.</title>
        <authorList>
            <person name="Souvorov A."/>
            <person name="Agarwala R."/>
            <person name="Lipman D.J."/>
        </authorList>
    </citation>
    <scope>NUCLEOTIDE SEQUENCE</scope>
    <source>
        <strain evidence="12">MA.BD-DU-2007-01-003580</strain>
        <strain evidence="4">MA.GA5703TB</strain>
        <strain evidence="6">MA.JE_S09-000767</strain>
        <strain evidence="8">MA.NL_O6</strain>
        <strain evidence="10">MA.SE10/36</strain>
        <strain evidence="2">MA.SM-DU-2006-12-004559</strain>
    </source>
</reference>
<gene>
    <name evidence="8" type="ORF">G8C32_004710</name>
    <name evidence="9" type="ORF">G8C32_004833</name>
    <name evidence="4" type="ORF">G8J98_004720</name>
    <name evidence="5" type="ORF">G8J98_004899</name>
    <name evidence="6" type="ORF">G8L05_004697</name>
    <name evidence="7" type="ORF">G8L05_004766</name>
    <name evidence="12" type="ORF">G8L08_004730</name>
    <name evidence="13" type="ORF">G8L08_004789</name>
    <name evidence="10" type="ORF">G8L28_004710</name>
    <name evidence="11" type="ORF">G8L28_004761</name>
    <name evidence="2" type="ORF">G8L35_004727</name>
    <name evidence="3" type="ORF">G8L35_004909</name>
</gene>
<dbReference type="EMBL" id="DAAUEW010000037">
    <property type="protein sequence ID" value="HAF2066336.1"/>
    <property type="molecule type" value="Genomic_DNA"/>
</dbReference>
<evidence type="ECO:0000256" key="1">
    <source>
        <dbReference type="SAM" id="Phobius"/>
    </source>
</evidence>
<organism evidence="2">
    <name type="scientific">Salmonella enterica</name>
    <name type="common">Salmonella choleraesuis</name>
    <dbReference type="NCBI Taxonomy" id="28901"/>
    <lineage>
        <taxon>Bacteria</taxon>
        <taxon>Pseudomonadati</taxon>
        <taxon>Pseudomonadota</taxon>
        <taxon>Gammaproteobacteria</taxon>
        <taxon>Enterobacterales</taxon>
        <taxon>Enterobacteriaceae</taxon>
        <taxon>Salmonella</taxon>
    </lineage>
</organism>
<protein>
    <submittedName>
        <fullName evidence="2">Uncharacterized protein</fullName>
    </submittedName>
</protein>
<accession>A0A743QPL2</accession>
<dbReference type="EMBL" id="DAAUFD010000040">
    <property type="protein sequence ID" value="HAF2765838.1"/>
    <property type="molecule type" value="Genomic_DNA"/>
</dbReference>
<dbReference type="EMBL" id="DAAUFD010000057">
    <property type="protein sequence ID" value="HAF2765896.1"/>
    <property type="molecule type" value="Genomic_DNA"/>
</dbReference>
<sequence>MAFSNVHYVSIYQTVTSLTYVFVLLAFRPHILNVLYLLGLSDPPDTFN</sequence>
<evidence type="ECO:0000313" key="9">
    <source>
        <dbReference type="EMBL" id="HAF3664048.1"/>
    </source>
</evidence>
<comment type="caution">
    <text evidence="2">The sequence shown here is derived from an EMBL/GenBank/DDBJ whole genome shotgun (WGS) entry which is preliminary data.</text>
</comment>
<dbReference type="EMBL" id="DAAVID010000048">
    <property type="protein sequence ID" value="HAF4893978.1"/>
    <property type="molecule type" value="Genomic_DNA"/>
</dbReference>
<reference evidence="2" key="2">
    <citation type="submission" date="2020-02" db="EMBL/GenBank/DDBJ databases">
        <authorList>
            <consortium name="NCBI Pathogen Detection Project"/>
        </authorList>
    </citation>
    <scope>NUCLEOTIDE SEQUENCE</scope>
    <source>
        <strain evidence="12">MA.BD-DU-2007-01-003580</strain>
        <strain evidence="4">MA.GA5703TB</strain>
        <strain evidence="6">MA.JE_S09-000767</strain>
        <strain evidence="8">MA.NL_O6</strain>
        <strain evidence="10">MA.SE10/36</strain>
        <strain evidence="2">MA.SM-DU-2006-12-004559</strain>
    </source>
</reference>
<evidence type="ECO:0000313" key="5">
    <source>
        <dbReference type="EMBL" id="HAF2066498.1"/>
    </source>
</evidence>
<evidence type="ECO:0000313" key="7">
    <source>
        <dbReference type="EMBL" id="HAF2765896.1"/>
    </source>
</evidence>
<evidence type="ECO:0000313" key="10">
    <source>
        <dbReference type="EMBL" id="HAF4893938.1"/>
    </source>
</evidence>
<dbReference type="EMBL" id="DAAVRA010000034">
    <property type="protein sequence ID" value="HAF6097787.1"/>
    <property type="molecule type" value="Genomic_DNA"/>
</dbReference>
<name>A0A743QPL2_SALER</name>
<dbReference type="EMBL" id="DAAVAN010000033">
    <property type="protein sequence ID" value="HAF3663939.1"/>
    <property type="molecule type" value="Genomic_DNA"/>
</dbReference>
<keyword evidence="1" id="KW-0472">Membrane</keyword>
<evidence type="ECO:0000313" key="3">
    <source>
        <dbReference type="EMBL" id="HAF1997877.1"/>
    </source>
</evidence>
<keyword evidence="1" id="KW-1133">Transmembrane helix</keyword>
<dbReference type="EMBL" id="DAAVRA010000047">
    <property type="protein sequence ID" value="HAF6097833.1"/>
    <property type="molecule type" value="Genomic_DNA"/>
</dbReference>
<keyword evidence="1" id="KW-0812">Transmembrane</keyword>
<proteinExistence type="predicted"/>
<evidence type="ECO:0000313" key="4">
    <source>
        <dbReference type="EMBL" id="HAF2066336.1"/>
    </source>
</evidence>
<evidence type="ECO:0000313" key="11">
    <source>
        <dbReference type="EMBL" id="HAF4893978.1"/>
    </source>
</evidence>